<proteinExistence type="predicted"/>
<feature type="region of interest" description="Disordered" evidence="1">
    <location>
        <begin position="31"/>
        <end position="80"/>
    </location>
</feature>
<organism evidence="2 3">
    <name type="scientific">Lithospermum erythrorhizon</name>
    <name type="common">Purple gromwell</name>
    <name type="synonym">Lithospermum officinale var. erythrorhizon</name>
    <dbReference type="NCBI Taxonomy" id="34254"/>
    <lineage>
        <taxon>Eukaryota</taxon>
        <taxon>Viridiplantae</taxon>
        <taxon>Streptophyta</taxon>
        <taxon>Embryophyta</taxon>
        <taxon>Tracheophyta</taxon>
        <taxon>Spermatophyta</taxon>
        <taxon>Magnoliopsida</taxon>
        <taxon>eudicotyledons</taxon>
        <taxon>Gunneridae</taxon>
        <taxon>Pentapetalae</taxon>
        <taxon>asterids</taxon>
        <taxon>lamiids</taxon>
        <taxon>Boraginales</taxon>
        <taxon>Boraginaceae</taxon>
        <taxon>Boraginoideae</taxon>
        <taxon>Lithospermeae</taxon>
        <taxon>Lithospermum</taxon>
    </lineage>
</organism>
<name>A0AAV3PME5_LITER</name>
<protein>
    <submittedName>
        <fullName evidence="2">Uncharacterized protein</fullName>
    </submittedName>
</protein>
<feature type="compositionally biased region" description="Low complexity" evidence="1">
    <location>
        <begin position="45"/>
        <end position="61"/>
    </location>
</feature>
<dbReference type="Proteomes" id="UP001454036">
    <property type="component" value="Unassembled WGS sequence"/>
</dbReference>
<evidence type="ECO:0000313" key="2">
    <source>
        <dbReference type="EMBL" id="GAA0151490.1"/>
    </source>
</evidence>
<evidence type="ECO:0000313" key="3">
    <source>
        <dbReference type="Proteomes" id="UP001454036"/>
    </source>
</evidence>
<feature type="compositionally biased region" description="Polar residues" evidence="1">
    <location>
        <begin position="62"/>
        <end position="74"/>
    </location>
</feature>
<reference evidence="2 3" key="1">
    <citation type="submission" date="2024-01" db="EMBL/GenBank/DDBJ databases">
        <title>The complete chloroplast genome sequence of Lithospermum erythrorhizon: insights into the phylogenetic relationship among Boraginaceae species and the maternal lineages of purple gromwells.</title>
        <authorList>
            <person name="Okada T."/>
            <person name="Watanabe K."/>
        </authorList>
    </citation>
    <scope>NUCLEOTIDE SEQUENCE [LARGE SCALE GENOMIC DNA]</scope>
</reference>
<accession>A0AAV3PME5</accession>
<dbReference type="EMBL" id="BAABME010001795">
    <property type="protein sequence ID" value="GAA0151490.1"/>
    <property type="molecule type" value="Genomic_DNA"/>
</dbReference>
<dbReference type="AlphaFoldDB" id="A0AAV3PME5"/>
<sequence>MDEQRISHEFLDRLNPALYDQRVYVRECPYSKAESPVPRAEYVATQSSSSSGESDTTSASSPISQVAVGNSDASKTAPCNDDVRVSVPIKDKMSHSLENQDNFELRPRTGAYQTEASISGEMPLLSVTNQPAAGETRQPLDPMVVATRWPTNTVDPALVMRANAAHQCIIYSLPTLLKESMPPP</sequence>
<keyword evidence="3" id="KW-1185">Reference proteome</keyword>
<evidence type="ECO:0000256" key="1">
    <source>
        <dbReference type="SAM" id="MobiDB-lite"/>
    </source>
</evidence>
<gene>
    <name evidence="2" type="ORF">LIER_10199</name>
</gene>
<comment type="caution">
    <text evidence="2">The sequence shown here is derived from an EMBL/GenBank/DDBJ whole genome shotgun (WGS) entry which is preliminary data.</text>
</comment>